<feature type="region of interest" description="Disordered" evidence="1">
    <location>
        <begin position="65"/>
        <end position="91"/>
    </location>
</feature>
<dbReference type="SUPFAM" id="SSF53335">
    <property type="entry name" value="S-adenosyl-L-methionine-dependent methyltransferases"/>
    <property type="match status" value="1"/>
</dbReference>
<evidence type="ECO:0000313" key="4">
    <source>
        <dbReference type="Proteomes" id="UP000249082"/>
    </source>
</evidence>
<dbReference type="EMBL" id="QFPX01000008">
    <property type="protein sequence ID" value="PZQ54704.1"/>
    <property type="molecule type" value="Genomic_DNA"/>
</dbReference>
<dbReference type="InterPro" id="IPR029063">
    <property type="entry name" value="SAM-dependent_MTases_sf"/>
</dbReference>
<dbReference type="InterPro" id="IPR013217">
    <property type="entry name" value="Methyltransf_12"/>
</dbReference>
<protein>
    <submittedName>
        <fullName evidence="3">Biotin biosynthesis protein</fullName>
    </submittedName>
</protein>
<evidence type="ECO:0000259" key="2">
    <source>
        <dbReference type="Pfam" id="PF08242"/>
    </source>
</evidence>
<proteinExistence type="predicted"/>
<dbReference type="PANTHER" id="PTHR43861">
    <property type="entry name" value="TRANS-ACONITATE 2-METHYLTRANSFERASE-RELATED"/>
    <property type="match status" value="1"/>
</dbReference>
<comment type="caution">
    <text evidence="3">The sequence shown here is derived from an EMBL/GenBank/DDBJ whole genome shotgun (WGS) entry which is preliminary data.</text>
</comment>
<feature type="compositionally biased region" description="Basic residues" evidence="1">
    <location>
        <begin position="10"/>
        <end position="26"/>
    </location>
</feature>
<feature type="region of interest" description="Disordered" evidence="1">
    <location>
        <begin position="1"/>
        <end position="26"/>
    </location>
</feature>
<dbReference type="Gene3D" id="3.40.50.150">
    <property type="entry name" value="Vaccinia Virus protein VP39"/>
    <property type="match status" value="1"/>
</dbReference>
<accession>A0A2W5NP31</accession>
<evidence type="ECO:0000313" key="3">
    <source>
        <dbReference type="EMBL" id="PZQ54704.1"/>
    </source>
</evidence>
<dbReference type="CDD" id="cd02440">
    <property type="entry name" value="AdoMet_MTases"/>
    <property type="match status" value="1"/>
</dbReference>
<feature type="domain" description="Methyltransferase type 12" evidence="2">
    <location>
        <begin position="138"/>
        <end position="230"/>
    </location>
</feature>
<reference evidence="3 4" key="1">
    <citation type="submission" date="2017-08" db="EMBL/GenBank/DDBJ databases">
        <title>Infants hospitalized years apart are colonized by the same room-sourced microbial strains.</title>
        <authorList>
            <person name="Brooks B."/>
            <person name="Olm M.R."/>
            <person name="Firek B.A."/>
            <person name="Baker R."/>
            <person name="Thomas B.C."/>
            <person name="Morowitz M.J."/>
            <person name="Banfield J.F."/>
        </authorList>
    </citation>
    <scope>NUCLEOTIDE SEQUENCE [LARGE SCALE GENOMIC DNA]</scope>
    <source>
        <strain evidence="3">S2_005_002_R2_33</strain>
    </source>
</reference>
<dbReference type="Pfam" id="PF08242">
    <property type="entry name" value="Methyltransf_12"/>
    <property type="match status" value="1"/>
</dbReference>
<evidence type="ECO:0000256" key="1">
    <source>
        <dbReference type="SAM" id="MobiDB-lite"/>
    </source>
</evidence>
<dbReference type="Proteomes" id="UP000249082">
    <property type="component" value="Unassembled WGS sequence"/>
</dbReference>
<gene>
    <name evidence="3" type="ORF">DI555_11790</name>
</gene>
<dbReference type="AlphaFoldDB" id="A0A2W5NP31"/>
<sequence>MPRECGIRHDRYRRAARRPHSPARRVRAHALHSRRLASGHAGSAPARSDARAGACRRFTAFDRLRGRPSPADRSSRILCPGGARGNRKNGVNVPRERVGRAFAAAPDYDGNARVQREVALALAARIAALDLPENPRVLEIGCGTGFLTQALDGLGGDWLVTDLSPAMLERCRARIGESAGYRYAALDGEYGQPEEGPFDLICSSLAVQWFDHAPAALRRLARWLAPGGHLMVTTLGPGSFAEWRAAHEAEGLAPGTPRFASVADFGDLLHGVENHVEHHPSPLAFLHALKAIGAQTAEADHRPLSPGRLRRVMARFAQSGCNVTYEVVTCHLHRTN</sequence>
<name>A0A2W5NP31_9SPHN</name>
<dbReference type="PANTHER" id="PTHR43861:SF1">
    <property type="entry name" value="TRANS-ACONITATE 2-METHYLTRANSFERASE"/>
    <property type="match status" value="1"/>
</dbReference>
<organism evidence="3 4">
    <name type="scientific">Novosphingobium pentaromativorans</name>
    <dbReference type="NCBI Taxonomy" id="205844"/>
    <lineage>
        <taxon>Bacteria</taxon>
        <taxon>Pseudomonadati</taxon>
        <taxon>Pseudomonadota</taxon>
        <taxon>Alphaproteobacteria</taxon>
        <taxon>Sphingomonadales</taxon>
        <taxon>Sphingomonadaceae</taxon>
        <taxon>Novosphingobium</taxon>
    </lineage>
</organism>